<evidence type="ECO:0000313" key="1">
    <source>
        <dbReference type="EMBL" id="KAI0084253.1"/>
    </source>
</evidence>
<organism evidence="1 2">
    <name type="scientific">Irpex rosettiformis</name>
    <dbReference type="NCBI Taxonomy" id="378272"/>
    <lineage>
        <taxon>Eukaryota</taxon>
        <taxon>Fungi</taxon>
        <taxon>Dikarya</taxon>
        <taxon>Basidiomycota</taxon>
        <taxon>Agaricomycotina</taxon>
        <taxon>Agaricomycetes</taxon>
        <taxon>Polyporales</taxon>
        <taxon>Irpicaceae</taxon>
        <taxon>Irpex</taxon>
    </lineage>
</organism>
<evidence type="ECO:0000313" key="2">
    <source>
        <dbReference type="Proteomes" id="UP001055072"/>
    </source>
</evidence>
<comment type="caution">
    <text evidence="1">The sequence shown here is derived from an EMBL/GenBank/DDBJ whole genome shotgun (WGS) entry which is preliminary data.</text>
</comment>
<gene>
    <name evidence="1" type="ORF">BDY19DRAFT_548565</name>
</gene>
<accession>A0ACB8TQC5</accession>
<name>A0ACB8TQC5_9APHY</name>
<sequence>MACRGTQVNDLVHWMAHAPTLYSFLPRPRPHPWSPICITHGAHLCQHPPPCPLGSPSRYLPLAPPTSHDRQHPAYATVLTLILFMTPTSFERCSRGRPLGSGVYCCGHDESLLDMMHEFLRCLLWQSHQ</sequence>
<dbReference type="Proteomes" id="UP001055072">
    <property type="component" value="Unassembled WGS sequence"/>
</dbReference>
<reference evidence="1" key="1">
    <citation type="journal article" date="2021" name="Environ. Microbiol.">
        <title>Gene family expansions and transcriptome signatures uncover fungal adaptations to wood decay.</title>
        <authorList>
            <person name="Hage H."/>
            <person name="Miyauchi S."/>
            <person name="Viragh M."/>
            <person name="Drula E."/>
            <person name="Min B."/>
            <person name="Chaduli D."/>
            <person name="Navarro D."/>
            <person name="Favel A."/>
            <person name="Norest M."/>
            <person name="Lesage-Meessen L."/>
            <person name="Balint B."/>
            <person name="Merenyi Z."/>
            <person name="de Eugenio L."/>
            <person name="Morin E."/>
            <person name="Martinez A.T."/>
            <person name="Baldrian P."/>
            <person name="Stursova M."/>
            <person name="Martinez M.J."/>
            <person name="Novotny C."/>
            <person name="Magnuson J.K."/>
            <person name="Spatafora J.W."/>
            <person name="Maurice S."/>
            <person name="Pangilinan J."/>
            <person name="Andreopoulos W."/>
            <person name="LaButti K."/>
            <person name="Hundley H."/>
            <person name="Na H."/>
            <person name="Kuo A."/>
            <person name="Barry K."/>
            <person name="Lipzen A."/>
            <person name="Henrissat B."/>
            <person name="Riley R."/>
            <person name="Ahrendt S."/>
            <person name="Nagy L.G."/>
            <person name="Grigoriev I.V."/>
            <person name="Martin F."/>
            <person name="Rosso M.N."/>
        </authorList>
    </citation>
    <scope>NUCLEOTIDE SEQUENCE</scope>
    <source>
        <strain evidence="1">CBS 384.51</strain>
    </source>
</reference>
<keyword evidence="2" id="KW-1185">Reference proteome</keyword>
<protein>
    <submittedName>
        <fullName evidence="1">Uncharacterized protein</fullName>
    </submittedName>
</protein>
<dbReference type="EMBL" id="MU274945">
    <property type="protein sequence ID" value="KAI0084253.1"/>
    <property type="molecule type" value="Genomic_DNA"/>
</dbReference>
<proteinExistence type="predicted"/>